<dbReference type="InterPro" id="IPR013022">
    <property type="entry name" value="Xyl_isomerase-like_TIM-brl"/>
</dbReference>
<protein>
    <submittedName>
        <fullName evidence="2">TIM barrel protein</fullName>
    </submittedName>
</protein>
<dbReference type="Gene3D" id="3.20.20.150">
    <property type="entry name" value="Divalent-metal-dependent TIM barrel enzymes"/>
    <property type="match status" value="1"/>
</dbReference>
<organism evidence="2 3">
    <name type="scientific">Xanthomonas citri pv. citri</name>
    <dbReference type="NCBI Taxonomy" id="611301"/>
    <lineage>
        <taxon>Bacteria</taxon>
        <taxon>Pseudomonadati</taxon>
        <taxon>Pseudomonadota</taxon>
        <taxon>Gammaproteobacteria</taxon>
        <taxon>Lysobacterales</taxon>
        <taxon>Lysobacteraceae</taxon>
        <taxon>Xanthomonas</taxon>
    </lineage>
</organism>
<dbReference type="EMBL" id="JAABFR010000290">
    <property type="protein sequence ID" value="MBD4335682.1"/>
    <property type="molecule type" value="Genomic_DNA"/>
</dbReference>
<reference evidence="2" key="1">
    <citation type="submission" date="2020-01" db="EMBL/GenBank/DDBJ databases">
        <authorList>
            <person name="Richard D."/>
        </authorList>
    </citation>
    <scope>NUCLEOTIDE SEQUENCE</scope>
    <source>
        <strain evidence="2">JP541</strain>
    </source>
</reference>
<dbReference type="AlphaFoldDB" id="A0A8I0L727"/>
<comment type="caution">
    <text evidence="2">The sequence shown here is derived from an EMBL/GenBank/DDBJ whole genome shotgun (WGS) entry which is preliminary data.</text>
</comment>
<gene>
    <name evidence="2" type="ORF">GUH15_06325</name>
</gene>
<dbReference type="Pfam" id="PF01261">
    <property type="entry name" value="AP_endonuc_2"/>
    <property type="match status" value="1"/>
</dbReference>
<evidence type="ECO:0000259" key="1">
    <source>
        <dbReference type="Pfam" id="PF01261"/>
    </source>
</evidence>
<evidence type="ECO:0000313" key="2">
    <source>
        <dbReference type="EMBL" id="MBD4335682.1"/>
    </source>
</evidence>
<evidence type="ECO:0000313" key="3">
    <source>
        <dbReference type="Proteomes" id="UP000653002"/>
    </source>
</evidence>
<dbReference type="Proteomes" id="UP000653002">
    <property type="component" value="Unassembled WGS sequence"/>
</dbReference>
<dbReference type="SUPFAM" id="SSF51658">
    <property type="entry name" value="Xylose isomerase-like"/>
    <property type="match status" value="1"/>
</dbReference>
<dbReference type="InterPro" id="IPR036237">
    <property type="entry name" value="Xyl_isomerase-like_sf"/>
</dbReference>
<feature type="non-terminal residue" evidence="2">
    <location>
        <position position="73"/>
    </location>
</feature>
<name>A0A8I0L727_XANCI</name>
<sequence>MTEKRRLEDVEKVREWMRLAKSLGVRNVRIFTGWMENEAPYHTQLEWVYEGMRLLTDEAEKLDVDLVLENHNN</sequence>
<proteinExistence type="predicted"/>
<feature type="domain" description="Xylose isomerase-like TIM barrel" evidence="1">
    <location>
        <begin position="4"/>
        <end position="72"/>
    </location>
</feature>
<accession>A0A8I0L727</accession>